<dbReference type="SUPFAM" id="SSF51735">
    <property type="entry name" value="NAD(P)-binding Rossmann-fold domains"/>
    <property type="match status" value="1"/>
</dbReference>
<dbReference type="CDD" id="cd05266">
    <property type="entry name" value="SDR_a4"/>
    <property type="match status" value="1"/>
</dbReference>
<evidence type="ECO:0000313" key="2">
    <source>
        <dbReference type="EMBL" id="CAA6822569.1"/>
    </source>
</evidence>
<dbReference type="InterPro" id="IPR051783">
    <property type="entry name" value="NAD(P)-dependent_oxidoreduct"/>
</dbReference>
<dbReference type="PANTHER" id="PTHR48079:SF6">
    <property type="entry name" value="NAD(P)-BINDING DOMAIN-CONTAINING PROTEIN-RELATED"/>
    <property type="match status" value="1"/>
</dbReference>
<reference evidence="2" key="1">
    <citation type="submission" date="2020-01" db="EMBL/GenBank/DDBJ databases">
        <authorList>
            <person name="Meier V. D."/>
            <person name="Meier V D."/>
        </authorList>
    </citation>
    <scope>NUCLEOTIDE SEQUENCE</scope>
    <source>
        <strain evidence="2">HLG_WM_MAG_07</strain>
    </source>
</reference>
<dbReference type="AlphaFoldDB" id="A0A6S6U7A4"/>
<accession>A0A6S6U7A4</accession>
<proteinExistence type="predicted"/>
<dbReference type="PANTHER" id="PTHR48079">
    <property type="entry name" value="PROTEIN YEEZ"/>
    <property type="match status" value="1"/>
</dbReference>
<evidence type="ECO:0000259" key="1">
    <source>
        <dbReference type="Pfam" id="PF01370"/>
    </source>
</evidence>
<organism evidence="2">
    <name type="scientific">uncultured Thiotrichaceae bacterium</name>
    <dbReference type="NCBI Taxonomy" id="298394"/>
    <lineage>
        <taxon>Bacteria</taxon>
        <taxon>Pseudomonadati</taxon>
        <taxon>Pseudomonadota</taxon>
        <taxon>Gammaproteobacteria</taxon>
        <taxon>Thiotrichales</taxon>
        <taxon>Thiotrichaceae</taxon>
        <taxon>environmental samples</taxon>
    </lineage>
</organism>
<feature type="domain" description="NAD-dependent epimerase/dehydratase" evidence="1">
    <location>
        <begin position="123"/>
        <end position="239"/>
    </location>
</feature>
<name>A0A6S6U7A4_9GAMM</name>
<protein>
    <submittedName>
        <fullName evidence="2">Nucleoside-diphosphate-sugar epimerases</fullName>
    </submittedName>
</protein>
<dbReference type="InterPro" id="IPR036291">
    <property type="entry name" value="NAD(P)-bd_dom_sf"/>
</dbReference>
<dbReference type="EMBL" id="CACVAY010000110">
    <property type="protein sequence ID" value="CAA6822569.1"/>
    <property type="molecule type" value="Genomic_DNA"/>
</dbReference>
<dbReference type="Gene3D" id="3.40.50.720">
    <property type="entry name" value="NAD(P)-binding Rossmann-like Domain"/>
    <property type="match status" value="1"/>
</dbReference>
<dbReference type="InterPro" id="IPR001509">
    <property type="entry name" value="Epimerase_deHydtase"/>
</dbReference>
<gene>
    <name evidence="2" type="ORF">HELGO_WM6364</name>
</gene>
<dbReference type="GO" id="GO:0004029">
    <property type="term" value="F:aldehyde dehydrogenase (NAD+) activity"/>
    <property type="evidence" value="ECO:0007669"/>
    <property type="project" value="TreeGrafter"/>
</dbReference>
<dbReference type="Pfam" id="PF01370">
    <property type="entry name" value="Epimerase"/>
    <property type="match status" value="1"/>
</dbReference>
<sequence length="317" mass="36243">MKRKLRFNHTKKISYCPYWGDGKKERGTMQKKTTIIGCGDIGLRVSSLYRKENQLVRGFVRSRESLDKCLHKQIEAYQFDMDFQSSKTLAVEKHDLYYFAPPPVSGDKDRRLQKFLEQLSTIPRKIVLISTTGVYGDCAAEWIDETQQAKPKADRAKRRFHAEQSLQAWSSDNKVAWVILRVPGIYALDRLPLARIKKGTPMVRGEEAGWTNRIHADDLAMIAKAVMQDPNADGQIYNACDGNPSVMTHYFDQVADYANLPRPPKITMAEAEKQLSSGILSYLKESRKISNRKLLQELKITLKYPDLMSCLGTYSKK</sequence>
<dbReference type="GO" id="GO:0005737">
    <property type="term" value="C:cytoplasm"/>
    <property type="evidence" value="ECO:0007669"/>
    <property type="project" value="TreeGrafter"/>
</dbReference>